<protein>
    <submittedName>
        <fullName evidence="1">Uncharacterized protein</fullName>
    </submittedName>
</protein>
<proteinExistence type="predicted"/>
<dbReference type="STRING" id="537013.CLOSTMETH_00367"/>
<reference evidence="1 2" key="2">
    <citation type="submission" date="2009-02" db="EMBL/GenBank/DDBJ databases">
        <title>Draft genome sequence of Clostridium methylpentosum (DSM 5476).</title>
        <authorList>
            <person name="Sudarsanam P."/>
            <person name="Ley R."/>
            <person name="Guruge J."/>
            <person name="Turnbaugh P.J."/>
            <person name="Mahowald M."/>
            <person name="Liep D."/>
            <person name="Gordon J."/>
        </authorList>
    </citation>
    <scope>NUCLEOTIDE SEQUENCE [LARGE SCALE GENOMIC DNA]</scope>
    <source>
        <strain evidence="1 2">DSM 5476</strain>
    </source>
</reference>
<comment type="caution">
    <text evidence="1">The sequence shown here is derived from an EMBL/GenBank/DDBJ whole genome shotgun (WGS) entry which is preliminary data.</text>
</comment>
<dbReference type="AlphaFoldDB" id="C0E969"/>
<sequence length="56" mass="6513">MVFLNVEAVLRDARQPKDHKDYGGNEGERVMKNLTANGKEKIVQRTIVGKQWRERC</sequence>
<accession>C0E969</accession>
<organism evidence="1 2">
    <name type="scientific">[Clostridium] methylpentosum DSM 5476</name>
    <dbReference type="NCBI Taxonomy" id="537013"/>
    <lineage>
        <taxon>Bacteria</taxon>
        <taxon>Bacillati</taxon>
        <taxon>Bacillota</taxon>
        <taxon>Clostridia</taxon>
        <taxon>Eubacteriales</taxon>
        <taxon>Oscillospiraceae</taxon>
        <taxon>Oscillospiraceae incertae sedis</taxon>
    </lineage>
</organism>
<name>C0E969_9FIRM</name>
<dbReference type="Proteomes" id="UP000003340">
    <property type="component" value="Unassembled WGS sequence"/>
</dbReference>
<dbReference type="EMBL" id="ACEC01000018">
    <property type="protein sequence ID" value="EEG31972.1"/>
    <property type="molecule type" value="Genomic_DNA"/>
</dbReference>
<keyword evidence="2" id="KW-1185">Reference proteome</keyword>
<dbReference type="HOGENOM" id="CLU_3006124_0_0_9"/>
<evidence type="ECO:0000313" key="1">
    <source>
        <dbReference type="EMBL" id="EEG31972.1"/>
    </source>
</evidence>
<evidence type="ECO:0000313" key="2">
    <source>
        <dbReference type="Proteomes" id="UP000003340"/>
    </source>
</evidence>
<gene>
    <name evidence="1" type="ORF">CLOSTMETH_00367</name>
</gene>
<reference evidence="1 2" key="1">
    <citation type="submission" date="2009-01" db="EMBL/GenBank/DDBJ databases">
        <authorList>
            <person name="Fulton L."/>
            <person name="Clifton S."/>
            <person name="Fulton B."/>
            <person name="Xu J."/>
            <person name="Minx P."/>
            <person name="Pepin K.H."/>
            <person name="Johnson M."/>
            <person name="Bhonagiri V."/>
            <person name="Nash W.E."/>
            <person name="Mardis E.R."/>
            <person name="Wilson R.K."/>
        </authorList>
    </citation>
    <scope>NUCLEOTIDE SEQUENCE [LARGE SCALE GENOMIC DNA]</scope>
    <source>
        <strain evidence="1 2">DSM 5476</strain>
    </source>
</reference>